<evidence type="ECO:0000256" key="1">
    <source>
        <dbReference type="SAM" id="MobiDB-lite"/>
    </source>
</evidence>
<feature type="region of interest" description="Disordered" evidence="1">
    <location>
        <begin position="1"/>
        <end position="32"/>
    </location>
</feature>
<organism evidence="2 4">
    <name type="scientific">Medicago truncatula</name>
    <name type="common">Barrel medic</name>
    <name type="synonym">Medicago tribuloides</name>
    <dbReference type="NCBI Taxonomy" id="3880"/>
    <lineage>
        <taxon>Eukaryota</taxon>
        <taxon>Viridiplantae</taxon>
        <taxon>Streptophyta</taxon>
        <taxon>Embryophyta</taxon>
        <taxon>Tracheophyta</taxon>
        <taxon>Spermatophyta</taxon>
        <taxon>Magnoliopsida</taxon>
        <taxon>eudicotyledons</taxon>
        <taxon>Gunneridae</taxon>
        <taxon>Pentapetalae</taxon>
        <taxon>rosids</taxon>
        <taxon>fabids</taxon>
        <taxon>Fabales</taxon>
        <taxon>Fabaceae</taxon>
        <taxon>Papilionoideae</taxon>
        <taxon>50 kb inversion clade</taxon>
        <taxon>NPAAA clade</taxon>
        <taxon>Hologalegina</taxon>
        <taxon>IRL clade</taxon>
        <taxon>Trifolieae</taxon>
        <taxon>Medicago</taxon>
    </lineage>
</organism>
<dbReference type="EMBL" id="CM001221">
    <property type="protein sequence ID" value="KEH27859.1"/>
    <property type="molecule type" value="Genomic_DNA"/>
</dbReference>
<gene>
    <name evidence="2" type="ordered locus">MTR_5g044765</name>
</gene>
<evidence type="ECO:0000313" key="4">
    <source>
        <dbReference type="Proteomes" id="UP000002051"/>
    </source>
</evidence>
<dbReference type="HOGENOM" id="CLU_2691500_0_0_1"/>
<dbReference type="Proteomes" id="UP000002051">
    <property type="component" value="Chromosome 5"/>
</dbReference>
<reference evidence="3" key="3">
    <citation type="submission" date="2015-04" db="UniProtKB">
        <authorList>
            <consortium name="EnsemblPlants"/>
        </authorList>
    </citation>
    <scope>IDENTIFICATION</scope>
    <source>
        <strain evidence="3">cv. Jemalong A17</strain>
    </source>
</reference>
<protein>
    <submittedName>
        <fullName evidence="2 3">Uncharacterized protein</fullName>
    </submittedName>
</protein>
<proteinExistence type="predicted"/>
<reference evidence="2 4" key="2">
    <citation type="journal article" date="2014" name="BMC Genomics">
        <title>An improved genome release (version Mt4.0) for the model legume Medicago truncatula.</title>
        <authorList>
            <person name="Tang H."/>
            <person name="Krishnakumar V."/>
            <person name="Bidwell S."/>
            <person name="Rosen B."/>
            <person name="Chan A."/>
            <person name="Zhou S."/>
            <person name="Gentzbittel L."/>
            <person name="Childs K.L."/>
            <person name="Yandell M."/>
            <person name="Gundlach H."/>
            <person name="Mayer K.F."/>
            <person name="Schwartz D.C."/>
            <person name="Town C.D."/>
        </authorList>
    </citation>
    <scope>GENOME REANNOTATION</scope>
    <source>
        <strain evidence="2">A17</strain>
        <strain evidence="3 4">cv. Jemalong A17</strain>
    </source>
</reference>
<name>A0A072UDM9_MEDTR</name>
<keyword evidence="4" id="KW-1185">Reference proteome</keyword>
<sequence>MSSDCNVDDTKVSELEKSRDARGLPQPARSDQPNPQILVWVRAVKTGGPIRLGPALTGFRLYRVGSKIPVEKRA</sequence>
<dbReference type="EnsemblPlants" id="KEH27859">
    <property type="protein sequence ID" value="KEH27859"/>
    <property type="gene ID" value="MTR_5g044765"/>
</dbReference>
<dbReference type="AlphaFoldDB" id="A0A072UDM9"/>
<evidence type="ECO:0000313" key="2">
    <source>
        <dbReference type="EMBL" id="KEH27859.1"/>
    </source>
</evidence>
<accession>A0A072UDM9</accession>
<feature type="compositionally biased region" description="Basic and acidic residues" evidence="1">
    <location>
        <begin position="8"/>
        <end position="22"/>
    </location>
</feature>
<evidence type="ECO:0000313" key="3">
    <source>
        <dbReference type="EnsemblPlants" id="KEH27859"/>
    </source>
</evidence>
<reference evidence="2 4" key="1">
    <citation type="journal article" date="2011" name="Nature">
        <title>The Medicago genome provides insight into the evolution of rhizobial symbioses.</title>
        <authorList>
            <person name="Young N.D."/>
            <person name="Debelle F."/>
            <person name="Oldroyd G.E."/>
            <person name="Geurts R."/>
            <person name="Cannon S.B."/>
            <person name="Udvardi M.K."/>
            <person name="Benedito V.A."/>
            <person name="Mayer K.F."/>
            <person name="Gouzy J."/>
            <person name="Schoof H."/>
            <person name="Van de Peer Y."/>
            <person name="Proost S."/>
            <person name="Cook D.R."/>
            <person name="Meyers B.C."/>
            <person name="Spannagl M."/>
            <person name="Cheung F."/>
            <person name="De Mita S."/>
            <person name="Krishnakumar V."/>
            <person name="Gundlach H."/>
            <person name="Zhou S."/>
            <person name="Mudge J."/>
            <person name="Bharti A.K."/>
            <person name="Murray J.D."/>
            <person name="Naoumkina M.A."/>
            <person name="Rosen B."/>
            <person name="Silverstein K.A."/>
            <person name="Tang H."/>
            <person name="Rombauts S."/>
            <person name="Zhao P.X."/>
            <person name="Zhou P."/>
            <person name="Barbe V."/>
            <person name="Bardou P."/>
            <person name="Bechner M."/>
            <person name="Bellec A."/>
            <person name="Berger A."/>
            <person name="Berges H."/>
            <person name="Bidwell S."/>
            <person name="Bisseling T."/>
            <person name="Choisne N."/>
            <person name="Couloux A."/>
            <person name="Denny R."/>
            <person name="Deshpande S."/>
            <person name="Dai X."/>
            <person name="Doyle J.J."/>
            <person name="Dudez A.M."/>
            <person name="Farmer A.D."/>
            <person name="Fouteau S."/>
            <person name="Franken C."/>
            <person name="Gibelin C."/>
            <person name="Gish J."/>
            <person name="Goldstein S."/>
            <person name="Gonzalez A.J."/>
            <person name="Green P.J."/>
            <person name="Hallab A."/>
            <person name="Hartog M."/>
            <person name="Hua A."/>
            <person name="Humphray S.J."/>
            <person name="Jeong D.H."/>
            <person name="Jing Y."/>
            <person name="Jocker A."/>
            <person name="Kenton S.M."/>
            <person name="Kim D.J."/>
            <person name="Klee K."/>
            <person name="Lai H."/>
            <person name="Lang C."/>
            <person name="Lin S."/>
            <person name="Macmil S.L."/>
            <person name="Magdelenat G."/>
            <person name="Matthews L."/>
            <person name="McCorrison J."/>
            <person name="Monaghan E.L."/>
            <person name="Mun J.H."/>
            <person name="Najar F.Z."/>
            <person name="Nicholson C."/>
            <person name="Noirot C."/>
            <person name="O'Bleness M."/>
            <person name="Paule C.R."/>
            <person name="Poulain J."/>
            <person name="Prion F."/>
            <person name="Qin B."/>
            <person name="Qu C."/>
            <person name="Retzel E.F."/>
            <person name="Riddle C."/>
            <person name="Sallet E."/>
            <person name="Samain S."/>
            <person name="Samson N."/>
            <person name="Sanders I."/>
            <person name="Saurat O."/>
            <person name="Scarpelli C."/>
            <person name="Schiex T."/>
            <person name="Segurens B."/>
            <person name="Severin A.J."/>
            <person name="Sherrier D.J."/>
            <person name="Shi R."/>
            <person name="Sims S."/>
            <person name="Singer S.R."/>
            <person name="Sinharoy S."/>
            <person name="Sterck L."/>
            <person name="Viollet A."/>
            <person name="Wang B.B."/>
            <person name="Wang K."/>
            <person name="Wang M."/>
            <person name="Wang X."/>
            <person name="Warfsmann J."/>
            <person name="Weissenbach J."/>
            <person name="White D.D."/>
            <person name="White J.D."/>
            <person name="Wiley G.B."/>
            <person name="Wincker P."/>
            <person name="Xing Y."/>
            <person name="Yang L."/>
            <person name="Yao Z."/>
            <person name="Ying F."/>
            <person name="Zhai J."/>
            <person name="Zhou L."/>
            <person name="Zuber A."/>
            <person name="Denarie J."/>
            <person name="Dixon R.A."/>
            <person name="May G.D."/>
            <person name="Schwartz D.C."/>
            <person name="Rogers J."/>
            <person name="Quetier F."/>
            <person name="Town C.D."/>
            <person name="Roe B.A."/>
        </authorList>
    </citation>
    <scope>NUCLEOTIDE SEQUENCE [LARGE SCALE GENOMIC DNA]</scope>
    <source>
        <strain evidence="2">A17</strain>
        <strain evidence="3 4">cv. Jemalong A17</strain>
    </source>
</reference>